<comment type="caution">
    <text evidence="1">The sequence shown here is derived from an EMBL/GenBank/DDBJ whole genome shotgun (WGS) entry which is preliminary data.</text>
</comment>
<dbReference type="Gene3D" id="3.30.160.20">
    <property type="match status" value="1"/>
</dbReference>
<dbReference type="PANTHER" id="PTHR33913">
    <property type="entry name" value="ALEURONE LAYER MORPHOGENESIS PROTEIN"/>
    <property type="match status" value="1"/>
</dbReference>
<keyword evidence="2" id="KW-1185">Reference proteome</keyword>
<dbReference type="InParanoid" id="A0A2P5APH8"/>
<name>A0A2P5APH8_TREOI</name>
<evidence type="ECO:0000313" key="2">
    <source>
        <dbReference type="Proteomes" id="UP000237000"/>
    </source>
</evidence>
<proteinExistence type="predicted"/>
<reference evidence="2" key="1">
    <citation type="submission" date="2016-06" db="EMBL/GenBank/DDBJ databases">
        <title>Parallel loss of symbiosis genes in relatives of nitrogen-fixing non-legume Parasponia.</title>
        <authorList>
            <person name="Van Velzen R."/>
            <person name="Holmer R."/>
            <person name="Bu F."/>
            <person name="Rutten L."/>
            <person name="Van Zeijl A."/>
            <person name="Liu W."/>
            <person name="Santuari L."/>
            <person name="Cao Q."/>
            <person name="Sharma T."/>
            <person name="Shen D."/>
            <person name="Roswanjaya Y."/>
            <person name="Wardhani T."/>
            <person name="Kalhor M.S."/>
            <person name="Jansen J."/>
            <person name="Van den Hoogen J."/>
            <person name="Gungor B."/>
            <person name="Hartog M."/>
            <person name="Hontelez J."/>
            <person name="Verver J."/>
            <person name="Yang W.-C."/>
            <person name="Schijlen E."/>
            <person name="Repin R."/>
            <person name="Schilthuizen M."/>
            <person name="Schranz E."/>
            <person name="Heidstra R."/>
            <person name="Miyata K."/>
            <person name="Fedorova E."/>
            <person name="Kohlen W."/>
            <person name="Bisseling T."/>
            <person name="Smit S."/>
            <person name="Geurts R."/>
        </authorList>
    </citation>
    <scope>NUCLEOTIDE SEQUENCE [LARGE SCALE GENOMIC DNA]</scope>
    <source>
        <strain evidence="2">cv. RG33-2</strain>
    </source>
</reference>
<dbReference type="AlphaFoldDB" id="A0A2P5APH8"/>
<dbReference type="STRING" id="63057.A0A2P5APH8"/>
<dbReference type="SUPFAM" id="SSF54768">
    <property type="entry name" value="dsRNA-binding domain-like"/>
    <property type="match status" value="1"/>
</dbReference>
<dbReference type="EMBL" id="JXTC01000751">
    <property type="protein sequence ID" value="PON38473.1"/>
    <property type="molecule type" value="Genomic_DNA"/>
</dbReference>
<sequence length="144" mass="15799">MSSLGLSSLHMNPYGGEDDLTLKIESIVEGCNDVCLRSVTQERTNQPLEDTSPQLNKRKRLPEAVLSLQNPCQELDAVCYANNWTLPTYHVNPAEGGFRANVTIKGADFDCSTEGELRSNPREARESSAALILAKLREVAAHAQ</sequence>
<protein>
    <submittedName>
        <fullName evidence="1">Double-stranded RNA-binding domain containing protein</fullName>
    </submittedName>
</protein>
<gene>
    <name evidence="1" type="ORF">TorRG33x02_344970</name>
</gene>
<dbReference type="PANTHER" id="PTHR33913:SF1">
    <property type="entry name" value="DRBM DOMAIN-CONTAINING PROTEIN"/>
    <property type="match status" value="1"/>
</dbReference>
<organism evidence="1 2">
    <name type="scientific">Trema orientale</name>
    <name type="common">Charcoal tree</name>
    <name type="synonym">Celtis orientalis</name>
    <dbReference type="NCBI Taxonomy" id="63057"/>
    <lineage>
        <taxon>Eukaryota</taxon>
        <taxon>Viridiplantae</taxon>
        <taxon>Streptophyta</taxon>
        <taxon>Embryophyta</taxon>
        <taxon>Tracheophyta</taxon>
        <taxon>Spermatophyta</taxon>
        <taxon>Magnoliopsida</taxon>
        <taxon>eudicotyledons</taxon>
        <taxon>Gunneridae</taxon>
        <taxon>Pentapetalae</taxon>
        <taxon>rosids</taxon>
        <taxon>fabids</taxon>
        <taxon>Rosales</taxon>
        <taxon>Cannabaceae</taxon>
        <taxon>Trema</taxon>
    </lineage>
</organism>
<dbReference type="Proteomes" id="UP000237000">
    <property type="component" value="Unassembled WGS sequence"/>
</dbReference>
<dbReference type="OrthoDB" id="1909634at2759"/>
<evidence type="ECO:0000313" key="1">
    <source>
        <dbReference type="EMBL" id="PON38473.1"/>
    </source>
</evidence>
<accession>A0A2P5APH8</accession>